<keyword evidence="1" id="KW-0472">Membrane</keyword>
<gene>
    <name evidence="2" type="ORF">Plil01_000738000</name>
</gene>
<sequence>MHTLVRTTSPATQSNGNSPRVIKLLVALVVSPRHQPPQQHNLAASNSLDLSIASRALHDANSIAGSTSRRGVVRIEERARRAVPSVPIGRLLPRASVMSVSIAASVFILNVSIAASVLVLHKATTQHSGRRGGLRHRLGLGGAFRVVIAAVHDLEATGQRALAARAAEAVGVEGLAVHMQALAISAAKKSKDAKHAKCTAKSRENALDLALAAGTAQHADGAARTAVGGRLVGVLERALRAGPAHGVCVSAGELRTGCSCTKSANFQSETSTIFSVHFQQTQIGV</sequence>
<reference evidence="2" key="1">
    <citation type="submission" date="2023-04" db="EMBL/GenBank/DDBJ databases">
        <title>Phytophthora lilii NBRC 32176.</title>
        <authorList>
            <person name="Ichikawa N."/>
            <person name="Sato H."/>
            <person name="Tonouchi N."/>
        </authorList>
    </citation>
    <scope>NUCLEOTIDE SEQUENCE</scope>
    <source>
        <strain evidence="2">NBRC 32176</strain>
    </source>
</reference>
<evidence type="ECO:0000313" key="3">
    <source>
        <dbReference type="Proteomes" id="UP001165083"/>
    </source>
</evidence>
<dbReference type="Proteomes" id="UP001165083">
    <property type="component" value="Unassembled WGS sequence"/>
</dbReference>
<organism evidence="2 3">
    <name type="scientific">Phytophthora lilii</name>
    <dbReference type="NCBI Taxonomy" id="2077276"/>
    <lineage>
        <taxon>Eukaryota</taxon>
        <taxon>Sar</taxon>
        <taxon>Stramenopiles</taxon>
        <taxon>Oomycota</taxon>
        <taxon>Peronosporomycetes</taxon>
        <taxon>Peronosporales</taxon>
        <taxon>Peronosporaceae</taxon>
        <taxon>Phytophthora</taxon>
    </lineage>
</organism>
<evidence type="ECO:0000256" key="1">
    <source>
        <dbReference type="SAM" id="Phobius"/>
    </source>
</evidence>
<keyword evidence="1" id="KW-1133">Transmembrane helix</keyword>
<evidence type="ECO:0000313" key="2">
    <source>
        <dbReference type="EMBL" id="GMF19343.1"/>
    </source>
</evidence>
<protein>
    <submittedName>
        <fullName evidence="2">Unnamed protein product</fullName>
    </submittedName>
</protein>
<feature type="transmembrane region" description="Helical" evidence="1">
    <location>
        <begin position="97"/>
        <end position="120"/>
    </location>
</feature>
<dbReference type="EMBL" id="BSXW01000340">
    <property type="protein sequence ID" value="GMF19343.1"/>
    <property type="molecule type" value="Genomic_DNA"/>
</dbReference>
<proteinExistence type="predicted"/>
<keyword evidence="3" id="KW-1185">Reference proteome</keyword>
<dbReference type="AlphaFoldDB" id="A0A9W6TRU1"/>
<keyword evidence="1" id="KW-0812">Transmembrane</keyword>
<comment type="caution">
    <text evidence="2">The sequence shown here is derived from an EMBL/GenBank/DDBJ whole genome shotgun (WGS) entry which is preliminary data.</text>
</comment>
<name>A0A9W6TRU1_9STRA</name>
<accession>A0A9W6TRU1</accession>